<dbReference type="Gene3D" id="3.40.190.10">
    <property type="entry name" value="Periplasmic binding protein-like II"/>
    <property type="match status" value="1"/>
</dbReference>
<keyword evidence="2" id="KW-1185">Reference proteome</keyword>
<dbReference type="AlphaFoldDB" id="A0A4R5CLV9"/>
<gene>
    <name evidence="1" type="ORF">E1269_26265</name>
</gene>
<dbReference type="PANTHER" id="PTHR43649:SF12">
    <property type="entry name" value="DIACETYLCHITOBIOSE BINDING PROTEIN DASA"/>
    <property type="match status" value="1"/>
</dbReference>
<name>A0A4R5CLV9_9ACTN</name>
<accession>A0A4R5CLV9</accession>
<dbReference type="OrthoDB" id="1650177at2"/>
<dbReference type="Pfam" id="PF01547">
    <property type="entry name" value="SBP_bac_1"/>
    <property type="match status" value="1"/>
</dbReference>
<protein>
    <submittedName>
        <fullName evidence="1">Extracellular solute-binding protein</fullName>
    </submittedName>
</protein>
<dbReference type="InParanoid" id="A0A4R5CLV9"/>
<dbReference type="InterPro" id="IPR050490">
    <property type="entry name" value="Bact_solute-bd_prot1"/>
</dbReference>
<dbReference type="Proteomes" id="UP000294739">
    <property type="component" value="Unassembled WGS sequence"/>
</dbReference>
<dbReference type="InterPro" id="IPR006059">
    <property type="entry name" value="SBP"/>
</dbReference>
<dbReference type="PANTHER" id="PTHR43649">
    <property type="entry name" value="ARABINOSE-BINDING PROTEIN-RELATED"/>
    <property type="match status" value="1"/>
</dbReference>
<evidence type="ECO:0000313" key="2">
    <source>
        <dbReference type="Proteomes" id="UP000294739"/>
    </source>
</evidence>
<proteinExistence type="predicted"/>
<dbReference type="EMBL" id="SMKZ01000053">
    <property type="protein sequence ID" value="TDE00220.1"/>
    <property type="molecule type" value="Genomic_DNA"/>
</dbReference>
<dbReference type="SUPFAM" id="SSF53850">
    <property type="entry name" value="Periplasmic binding protein-like II"/>
    <property type="match status" value="1"/>
</dbReference>
<sequence length="418" mass="45888">MMGWGSDVEKQGVQAAVESFNEGRDATVTYQFVPNDGYDTKMNTLVAANNLPDLSYQAEGTAMRLGAQGKVANVLDYVDTYSQLADLLPTVVHQWDEGSGLTQLAVEMMLLWYNVDAIDDAGVPRPPATAADAWSWDEFVQYADRLTVDANGRHPSESGFDTRAVEQWGTLAPTGWPGFFPLLKSNGADIVDENGTGYVLDSPEAVEVITRIHDLIYVHRVAPTPAQFETIASTFTAGLLENRRVAMVLDGQWNLLDLGQMDFAYSLGVLPKFGEPKTVNLCNAVIVAADSEDVDSTMELLIHLGDPARNDLYAKGLWMPLQSTYYTDPEAIASWTDNPVHPPEYKTAALDYLVENGEPEPAYRIKNWDRIGNLFTADLDGLFASSDGGGDRVRQVLEGIRPKVEPLLEGVYPDTLES</sequence>
<reference evidence="1 2" key="1">
    <citation type="submission" date="2019-03" db="EMBL/GenBank/DDBJ databases">
        <title>Draft genome sequences of novel Actinobacteria.</title>
        <authorList>
            <person name="Sahin N."/>
            <person name="Ay H."/>
            <person name="Saygin H."/>
        </authorList>
    </citation>
    <scope>NUCLEOTIDE SEQUENCE [LARGE SCALE GENOMIC DNA]</scope>
    <source>
        <strain evidence="1 2">5K138</strain>
    </source>
</reference>
<organism evidence="1 2">
    <name type="scientific">Jiangella asiatica</name>
    <dbReference type="NCBI Taxonomy" id="2530372"/>
    <lineage>
        <taxon>Bacteria</taxon>
        <taxon>Bacillati</taxon>
        <taxon>Actinomycetota</taxon>
        <taxon>Actinomycetes</taxon>
        <taxon>Jiangellales</taxon>
        <taxon>Jiangellaceae</taxon>
        <taxon>Jiangella</taxon>
    </lineage>
</organism>
<comment type="caution">
    <text evidence="1">The sequence shown here is derived from an EMBL/GenBank/DDBJ whole genome shotgun (WGS) entry which is preliminary data.</text>
</comment>
<dbReference type="RefSeq" id="WP_131900171.1">
    <property type="nucleotide sequence ID" value="NZ_SMKZ01000053.1"/>
</dbReference>
<evidence type="ECO:0000313" key="1">
    <source>
        <dbReference type="EMBL" id="TDE00220.1"/>
    </source>
</evidence>